<reference evidence="15" key="1">
    <citation type="submission" date="2018-05" db="EMBL/GenBank/DDBJ databases">
        <authorList>
            <person name="Huang Y."/>
            <person name="Qin D."/>
        </authorList>
    </citation>
    <scope>NUCLEOTIDE SEQUENCE</scope>
</reference>
<dbReference type="GO" id="GO:0005743">
    <property type="term" value="C:mitochondrial inner membrane"/>
    <property type="evidence" value="ECO:0007669"/>
    <property type="project" value="UniProtKB-SubCell"/>
</dbReference>
<evidence type="ECO:0000256" key="7">
    <source>
        <dbReference type="ARBA" id="ARBA00022792"/>
    </source>
</evidence>
<sequence>MFTMNFLILIILIFISVAFYVVLERKVLGYIQIRKGPSKVGFLGVFQPFSDAIKLFSSESFFLYFGNLIIYYFMPLFSLVISLNLWCLYPTNFNFISFSFGVLFFICSSSFLVYGVLLGGWSSNSMYSLIGSIRSIAQSISYEVCLFLMLFILIIFFDSFNLVNFFFLQTVNWFFFFFFFLFLIMFSCVLAETNRSPFDFAEGESELVSGFNVEYSSFNFSFIFLSEYMNMIFMSFVLGLFFMGGNYFSFIFFLKIMVLCFSFIWIRGTLPRYRYDKLMILCWKIYLPVGLNFMLFGFNLVLFIN</sequence>
<keyword evidence="7" id="KW-0999">Mitochondrion inner membrane</keyword>
<dbReference type="Pfam" id="PF00146">
    <property type="entry name" value="NADHdh"/>
    <property type="match status" value="1"/>
</dbReference>
<feature type="transmembrane region" description="Helical" evidence="14">
    <location>
        <begin position="95"/>
        <end position="119"/>
    </location>
</feature>
<dbReference type="GO" id="GO:0003954">
    <property type="term" value="F:NADH dehydrogenase activity"/>
    <property type="evidence" value="ECO:0007669"/>
    <property type="project" value="TreeGrafter"/>
</dbReference>
<comment type="function">
    <text evidence="1">Core subunit of the mitochondrial membrane respiratory chain NADH dehydrogenase (Complex I) that is believed to belong to the minimal assembly required for catalysis. Complex I functions in the transfer of electrons from NADH to the respiratory chain. The immediate electron acceptor for the enzyme is believed to be ubiquinone.</text>
</comment>
<feature type="transmembrane region" description="Helical" evidence="14">
    <location>
        <begin position="6"/>
        <end position="23"/>
    </location>
</feature>
<keyword evidence="8 14" id="KW-1133">Transmembrane helix</keyword>
<evidence type="ECO:0000256" key="4">
    <source>
        <dbReference type="ARBA" id="ARBA00021009"/>
    </source>
</evidence>
<evidence type="ECO:0000256" key="2">
    <source>
        <dbReference type="ARBA" id="ARBA00004448"/>
    </source>
</evidence>
<organism evidence="15">
    <name type="scientific">Bambusiphaga citricolorata</name>
    <dbReference type="NCBI Taxonomy" id="2566014"/>
    <lineage>
        <taxon>Eukaryota</taxon>
        <taxon>Metazoa</taxon>
        <taxon>Ecdysozoa</taxon>
        <taxon>Arthropoda</taxon>
        <taxon>Hexapoda</taxon>
        <taxon>Insecta</taxon>
        <taxon>Pterygota</taxon>
        <taxon>Neoptera</taxon>
        <taxon>Paraneoptera</taxon>
        <taxon>Hemiptera</taxon>
        <taxon>Auchenorrhyncha</taxon>
        <taxon>Fulgoroidea</taxon>
        <taxon>Delphacidae</taxon>
        <taxon>Delphacinae</taxon>
        <taxon>Bambusiphaga</taxon>
    </lineage>
</organism>
<comment type="similarity">
    <text evidence="3 12">Belongs to the complex I subunit 1 family.</text>
</comment>
<feature type="transmembrane region" description="Helical" evidence="14">
    <location>
        <begin position="173"/>
        <end position="191"/>
    </location>
</feature>
<evidence type="ECO:0000256" key="1">
    <source>
        <dbReference type="ARBA" id="ARBA00003257"/>
    </source>
</evidence>
<evidence type="ECO:0000256" key="9">
    <source>
        <dbReference type="ARBA" id="ARBA00023075"/>
    </source>
</evidence>
<proteinExistence type="inferred from homology"/>
<comment type="catalytic activity">
    <reaction evidence="13">
        <text>a ubiquinone + NADH + 5 H(+)(in) = a ubiquinol + NAD(+) + 4 H(+)(out)</text>
        <dbReference type="Rhea" id="RHEA:29091"/>
        <dbReference type="Rhea" id="RHEA-COMP:9565"/>
        <dbReference type="Rhea" id="RHEA-COMP:9566"/>
        <dbReference type="ChEBI" id="CHEBI:15378"/>
        <dbReference type="ChEBI" id="CHEBI:16389"/>
        <dbReference type="ChEBI" id="CHEBI:17976"/>
        <dbReference type="ChEBI" id="CHEBI:57540"/>
        <dbReference type="ChEBI" id="CHEBI:57945"/>
        <dbReference type="EC" id="7.1.1.2"/>
    </reaction>
</comment>
<keyword evidence="10 13" id="KW-0496">Mitochondrion</keyword>
<dbReference type="AlphaFoldDB" id="A0A7S4YYV9"/>
<evidence type="ECO:0000256" key="12">
    <source>
        <dbReference type="RuleBase" id="RU000471"/>
    </source>
</evidence>
<reference evidence="15" key="2">
    <citation type="journal article" date="2020" name="Genomics">
        <title>Contribution to the mitogenome diversity in Delphacinae: Phylogenetic and ecological implications.</title>
        <authorList>
            <person name="Huang Y.-X."/>
            <person name="Ren F.-J."/>
            <person name="Bartlett C.R."/>
            <person name="Wei Y.-S."/>
            <person name="Qin D.-Z."/>
        </authorList>
    </citation>
    <scope>NUCLEOTIDE SEQUENCE</scope>
</reference>
<gene>
    <name evidence="15" type="primary">ND1</name>
</gene>
<dbReference type="HAMAP" id="MF_01350">
    <property type="entry name" value="NDH1_NuoH"/>
    <property type="match status" value="1"/>
</dbReference>
<dbReference type="GO" id="GO:0009060">
    <property type="term" value="P:aerobic respiration"/>
    <property type="evidence" value="ECO:0007669"/>
    <property type="project" value="TreeGrafter"/>
</dbReference>
<dbReference type="PROSITE" id="PS00668">
    <property type="entry name" value="COMPLEX1_ND1_2"/>
    <property type="match status" value="1"/>
</dbReference>
<dbReference type="EMBL" id="MH293452">
    <property type="protein sequence ID" value="QBZ38068.1"/>
    <property type="molecule type" value="Genomic_DNA"/>
</dbReference>
<keyword evidence="6 12" id="KW-0812">Transmembrane</keyword>
<feature type="transmembrane region" description="Helical" evidence="14">
    <location>
        <begin position="220"/>
        <end position="241"/>
    </location>
</feature>
<evidence type="ECO:0000256" key="5">
    <source>
        <dbReference type="ARBA" id="ARBA00022448"/>
    </source>
</evidence>
<evidence type="ECO:0000256" key="13">
    <source>
        <dbReference type="RuleBase" id="RU000473"/>
    </source>
</evidence>
<dbReference type="EC" id="7.1.1.2" evidence="13"/>
<keyword evidence="5" id="KW-0813">Transport</keyword>
<evidence type="ECO:0000256" key="6">
    <source>
        <dbReference type="ARBA" id="ARBA00022692"/>
    </source>
</evidence>
<feature type="transmembrane region" description="Helical" evidence="14">
    <location>
        <begin position="140"/>
        <end position="167"/>
    </location>
</feature>
<dbReference type="GO" id="GO:0008137">
    <property type="term" value="F:NADH dehydrogenase (ubiquinone) activity"/>
    <property type="evidence" value="ECO:0007669"/>
    <property type="project" value="UniProtKB-EC"/>
</dbReference>
<protein>
    <recommendedName>
        <fullName evidence="4 13">NADH-ubiquinone oxidoreductase chain 1</fullName>
        <ecNumber evidence="13">7.1.1.2</ecNumber>
    </recommendedName>
</protein>
<name>A0A7S4YYV9_9HEMI</name>
<feature type="transmembrane region" description="Helical" evidence="14">
    <location>
        <begin position="278"/>
        <end position="304"/>
    </location>
</feature>
<dbReference type="PANTHER" id="PTHR11432:SF3">
    <property type="entry name" value="NADH-UBIQUINONE OXIDOREDUCTASE CHAIN 1"/>
    <property type="match status" value="1"/>
</dbReference>
<dbReference type="InterPro" id="IPR018086">
    <property type="entry name" value="NADH_UbQ_OxRdtase_su1_CS"/>
</dbReference>
<keyword evidence="12" id="KW-0520">NAD</keyword>
<evidence type="ECO:0000256" key="3">
    <source>
        <dbReference type="ARBA" id="ARBA00010535"/>
    </source>
</evidence>
<evidence type="ECO:0000313" key="15">
    <source>
        <dbReference type="EMBL" id="QBZ38068.1"/>
    </source>
</evidence>
<evidence type="ECO:0000256" key="14">
    <source>
        <dbReference type="SAM" id="Phobius"/>
    </source>
</evidence>
<evidence type="ECO:0000256" key="10">
    <source>
        <dbReference type="ARBA" id="ARBA00023128"/>
    </source>
</evidence>
<feature type="transmembrane region" description="Helical" evidence="14">
    <location>
        <begin position="247"/>
        <end position="266"/>
    </location>
</feature>
<feature type="transmembrane region" description="Helical" evidence="14">
    <location>
        <begin position="61"/>
        <end position="83"/>
    </location>
</feature>
<dbReference type="PANTHER" id="PTHR11432">
    <property type="entry name" value="NADH DEHYDROGENASE SUBUNIT 1"/>
    <property type="match status" value="1"/>
</dbReference>
<accession>A0A7S4YYV9</accession>
<dbReference type="InterPro" id="IPR001694">
    <property type="entry name" value="NADH_UbQ_OxRdtase_su1/FPO"/>
</dbReference>
<evidence type="ECO:0000256" key="11">
    <source>
        <dbReference type="ARBA" id="ARBA00023136"/>
    </source>
</evidence>
<keyword evidence="11 14" id="KW-0472">Membrane</keyword>
<evidence type="ECO:0000256" key="8">
    <source>
        <dbReference type="ARBA" id="ARBA00022989"/>
    </source>
</evidence>
<comment type="subcellular location">
    <subcellularLocation>
        <location evidence="2 12">Mitochondrion inner membrane</location>
        <topology evidence="2 12">Multi-pass membrane protein</topology>
    </subcellularLocation>
</comment>
<keyword evidence="9 13" id="KW-0830">Ubiquinone</keyword>
<geneLocation type="mitochondrion" evidence="15"/>